<reference evidence="3" key="1">
    <citation type="journal article" date="2012" name="Appl. Microbiol. Biotechnol.">
        <title>The complete genome sequence of Pantoea ananatis AJ13355, an organism with great biotechnological potential.</title>
        <authorList>
            <person name="Hara Y."/>
            <person name="Kadotani N."/>
            <person name="Izui H."/>
            <person name="Katashkina J.I."/>
            <person name="Kuvaeva T.M."/>
            <person name="Andreeva I.G."/>
            <person name="Golubeva L.I."/>
            <person name="Malko D.B."/>
            <person name="Makeev V.J."/>
            <person name="Mashko S.V."/>
            <person name="Kozlov Y.I."/>
        </authorList>
    </citation>
    <scope>NUCLEOTIDE SEQUENCE [LARGE SCALE GENOMIC DNA]</scope>
    <source>
        <strain evidence="3">AJ13355</strain>
    </source>
</reference>
<dbReference type="PATRIC" id="fig|932677.3.peg.1842"/>
<organism evidence="2 3">
    <name type="scientific">Pantoea ananatis (strain AJ13355)</name>
    <dbReference type="NCBI Taxonomy" id="932677"/>
    <lineage>
        <taxon>Bacteria</taxon>
        <taxon>Pseudomonadati</taxon>
        <taxon>Pseudomonadota</taxon>
        <taxon>Gammaproteobacteria</taxon>
        <taxon>Enterobacterales</taxon>
        <taxon>Erwiniaceae</taxon>
        <taxon>Pantoea</taxon>
    </lineage>
</organism>
<proteinExistence type="predicted"/>
<gene>
    <name evidence="2" type="ordered locus">PAJ_1581</name>
</gene>
<dbReference type="Pfam" id="PF18588">
    <property type="entry name" value="WcbI"/>
    <property type="match status" value="1"/>
</dbReference>
<dbReference type="Gene3D" id="3.40.50.12080">
    <property type="match status" value="1"/>
</dbReference>
<dbReference type="HOGENOM" id="CLU_1060653_0_0_6"/>
<dbReference type="eggNOG" id="ENOG5033QFI">
    <property type="taxonomic scope" value="Bacteria"/>
</dbReference>
<sequence>MKVATIGNCQLEIVGQLLSNYSDLHRGAIKQVVNTPIYKLDAQRDVINLMHELESCDHIYMQYHSERWGMLSTDKLAAYFDIRILPTMESRVSTPQLGYFPAPVPELMVYVDYRFLHLYLTGHQHGDAVSQYHKVSYDNQKQHNMVIEDAKRYHKLFQEEKVAFDYSHFYQESMLKNKQCYSTVSHPNNKHLSVFLSAIFYDLFKENKNFDLNGNDLLNNYYAPEIGSGDQSYLMMRDTGLSLAGKINYSFFSSQNDEILKKSLLKSAYYQGLQAEFQNI</sequence>
<dbReference type="KEGG" id="paj:PAJ_1581"/>
<dbReference type="Proteomes" id="UP000006690">
    <property type="component" value="Chromosome"/>
</dbReference>
<dbReference type="RefSeq" id="WP_014593929.1">
    <property type="nucleotide sequence ID" value="NC_017531.2"/>
</dbReference>
<evidence type="ECO:0000259" key="1">
    <source>
        <dbReference type="Pfam" id="PF18588"/>
    </source>
</evidence>
<dbReference type="InterPro" id="IPR041307">
    <property type="entry name" value="WcbI"/>
</dbReference>
<dbReference type="OrthoDB" id="6424067at2"/>
<name>A0A0H3KX71_PANAA</name>
<evidence type="ECO:0000313" key="2">
    <source>
        <dbReference type="EMBL" id="BAK11661.1"/>
    </source>
</evidence>
<accession>A0A0H3KX71</accession>
<protein>
    <recommendedName>
        <fullName evidence="1">Polysaccharide biosynthesis enzyme WcbI domain-containing protein</fullName>
    </recommendedName>
</protein>
<feature type="domain" description="Polysaccharide biosynthesis enzyme WcbI" evidence="1">
    <location>
        <begin position="5"/>
        <end position="193"/>
    </location>
</feature>
<evidence type="ECO:0000313" key="3">
    <source>
        <dbReference type="Proteomes" id="UP000006690"/>
    </source>
</evidence>
<dbReference type="EMBL" id="AP012032">
    <property type="protein sequence ID" value="BAK11661.1"/>
    <property type="molecule type" value="Genomic_DNA"/>
</dbReference>
<dbReference type="AlphaFoldDB" id="A0A0H3KX71"/>